<keyword evidence="2" id="KW-1185">Reference proteome</keyword>
<organism evidence="1 2">
    <name type="scientific">Citrus sinensis</name>
    <name type="common">Sweet orange</name>
    <name type="synonym">Citrus aurantium var. sinensis</name>
    <dbReference type="NCBI Taxonomy" id="2711"/>
    <lineage>
        <taxon>Eukaryota</taxon>
        <taxon>Viridiplantae</taxon>
        <taxon>Streptophyta</taxon>
        <taxon>Embryophyta</taxon>
        <taxon>Tracheophyta</taxon>
        <taxon>Spermatophyta</taxon>
        <taxon>Magnoliopsida</taxon>
        <taxon>eudicotyledons</taxon>
        <taxon>Gunneridae</taxon>
        <taxon>Pentapetalae</taxon>
        <taxon>rosids</taxon>
        <taxon>malvids</taxon>
        <taxon>Sapindales</taxon>
        <taxon>Rutaceae</taxon>
        <taxon>Aurantioideae</taxon>
        <taxon>Citrus</taxon>
    </lineage>
</organism>
<sequence>MRRNLWRRSLARRPPGRDESDRAEILVVERGEPESCINTLHPRRIACLYLFCLKSRRNHFRLRRLTVTEHKNNFNKEAHARILEAFNFGNSFSKCPSLVRATAGTCVISNGGFSKIIYRILN</sequence>
<dbReference type="Proteomes" id="UP000027120">
    <property type="component" value="Unassembled WGS sequence"/>
</dbReference>
<gene>
    <name evidence="1" type="ORF">CISIN_1g035771mg</name>
</gene>
<dbReference type="EMBL" id="KK793270">
    <property type="protein sequence ID" value="KDO36759.1"/>
    <property type="molecule type" value="Genomic_DNA"/>
</dbReference>
<accession>A0A067D1C5</accession>
<dbReference type="AlphaFoldDB" id="A0A067D1C5"/>
<evidence type="ECO:0000313" key="2">
    <source>
        <dbReference type="Proteomes" id="UP000027120"/>
    </source>
</evidence>
<protein>
    <submittedName>
        <fullName evidence="1">Uncharacterized protein</fullName>
    </submittedName>
</protein>
<proteinExistence type="predicted"/>
<evidence type="ECO:0000313" key="1">
    <source>
        <dbReference type="EMBL" id="KDO36759.1"/>
    </source>
</evidence>
<reference evidence="1 2" key="1">
    <citation type="submission" date="2014-04" db="EMBL/GenBank/DDBJ databases">
        <authorList>
            <consortium name="International Citrus Genome Consortium"/>
            <person name="Gmitter F."/>
            <person name="Chen C."/>
            <person name="Farmerie W."/>
            <person name="Harkins T."/>
            <person name="Desany B."/>
            <person name="Mohiuddin M."/>
            <person name="Kodira C."/>
            <person name="Borodovsky M."/>
            <person name="Lomsadze A."/>
            <person name="Burns P."/>
            <person name="Jenkins J."/>
            <person name="Prochnik S."/>
            <person name="Shu S."/>
            <person name="Chapman J."/>
            <person name="Pitluck S."/>
            <person name="Schmutz J."/>
            <person name="Rokhsar D."/>
        </authorList>
    </citation>
    <scope>NUCLEOTIDE SEQUENCE</scope>
</reference>
<name>A0A067D1C5_CITSI</name>